<evidence type="ECO:0000256" key="8">
    <source>
        <dbReference type="ARBA" id="ARBA00023136"/>
    </source>
</evidence>
<keyword evidence="2" id="KW-1003">Cell membrane</keyword>
<keyword evidence="4" id="KW-0808">Transferase</keyword>
<evidence type="ECO:0000256" key="2">
    <source>
        <dbReference type="ARBA" id="ARBA00022475"/>
    </source>
</evidence>
<dbReference type="CDD" id="cd06225">
    <property type="entry name" value="HAMP"/>
    <property type="match status" value="1"/>
</dbReference>
<keyword evidence="12" id="KW-1185">Reference proteome</keyword>
<dbReference type="OrthoDB" id="9776552at2"/>
<dbReference type="Gene3D" id="6.10.340.10">
    <property type="match status" value="1"/>
</dbReference>
<dbReference type="AlphaFoldDB" id="A0A2V5K5J9"/>
<protein>
    <submittedName>
        <fullName evidence="11">Histidine kinase</fullName>
    </submittedName>
</protein>
<dbReference type="SMART" id="SM00387">
    <property type="entry name" value="HATPase_c"/>
    <property type="match status" value="1"/>
</dbReference>
<dbReference type="InterPro" id="IPR003660">
    <property type="entry name" value="HAMP_dom"/>
</dbReference>
<dbReference type="InterPro" id="IPR050640">
    <property type="entry name" value="Bact_2-comp_sensor_kinase"/>
</dbReference>
<dbReference type="Pfam" id="PF00672">
    <property type="entry name" value="HAMP"/>
    <property type="match status" value="1"/>
</dbReference>
<dbReference type="InterPro" id="IPR003594">
    <property type="entry name" value="HATPase_dom"/>
</dbReference>
<dbReference type="Pfam" id="PF02518">
    <property type="entry name" value="HATPase_c"/>
    <property type="match status" value="1"/>
</dbReference>
<dbReference type="EMBL" id="QJVJ01000006">
    <property type="protein sequence ID" value="PYI54032.1"/>
    <property type="molecule type" value="Genomic_DNA"/>
</dbReference>
<dbReference type="Gene3D" id="3.30.450.20">
    <property type="entry name" value="PAS domain"/>
    <property type="match status" value="2"/>
</dbReference>
<dbReference type="SUPFAM" id="SSF103190">
    <property type="entry name" value="Sensory domain-like"/>
    <property type="match status" value="1"/>
</dbReference>
<keyword evidence="8 9" id="KW-0472">Membrane</keyword>
<dbReference type="InterPro" id="IPR029151">
    <property type="entry name" value="Sensor-like_sf"/>
</dbReference>
<dbReference type="GO" id="GO:0000155">
    <property type="term" value="F:phosphorelay sensor kinase activity"/>
    <property type="evidence" value="ECO:0007669"/>
    <property type="project" value="InterPro"/>
</dbReference>
<dbReference type="PANTHER" id="PTHR34220:SF7">
    <property type="entry name" value="SENSOR HISTIDINE KINASE YPDA"/>
    <property type="match status" value="1"/>
</dbReference>
<evidence type="ECO:0000256" key="1">
    <source>
        <dbReference type="ARBA" id="ARBA00004651"/>
    </source>
</evidence>
<keyword evidence="6 11" id="KW-0418">Kinase</keyword>
<evidence type="ECO:0000313" key="12">
    <source>
        <dbReference type="Proteomes" id="UP000247476"/>
    </source>
</evidence>
<accession>A0A2V5K5J9</accession>
<dbReference type="Gene3D" id="3.30.565.10">
    <property type="entry name" value="Histidine kinase-like ATPase, C-terminal domain"/>
    <property type="match status" value="1"/>
</dbReference>
<evidence type="ECO:0000256" key="9">
    <source>
        <dbReference type="SAM" id="Phobius"/>
    </source>
</evidence>
<keyword evidence="3" id="KW-0597">Phosphoprotein</keyword>
<keyword evidence="5 9" id="KW-0812">Transmembrane</keyword>
<evidence type="ECO:0000313" key="11">
    <source>
        <dbReference type="EMBL" id="PYI54032.1"/>
    </source>
</evidence>
<feature type="domain" description="HAMP" evidence="10">
    <location>
        <begin position="312"/>
        <end position="364"/>
    </location>
</feature>
<evidence type="ECO:0000256" key="6">
    <source>
        <dbReference type="ARBA" id="ARBA00022777"/>
    </source>
</evidence>
<evidence type="ECO:0000259" key="10">
    <source>
        <dbReference type="PROSITE" id="PS50885"/>
    </source>
</evidence>
<evidence type="ECO:0000256" key="3">
    <source>
        <dbReference type="ARBA" id="ARBA00022553"/>
    </source>
</evidence>
<feature type="transmembrane region" description="Helical" evidence="9">
    <location>
        <begin position="295"/>
        <end position="315"/>
    </location>
</feature>
<dbReference type="InterPro" id="IPR010559">
    <property type="entry name" value="Sig_transdc_His_kin_internal"/>
</dbReference>
<dbReference type="Pfam" id="PF06580">
    <property type="entry name" value="His_kinase"/>
    <property type="match status" value="1"/>
</dbReference>
<sequence length="579" mass="64984">MKPMLRWFRSWSMATKQFLLLFLVTFVLFAVLAASNYNRAVELFRSRIVDDAATLMNRTNQFLDSYLDNGQNILMLLSTRTDMLASSEEKDITDFLRTTAETNLNLVKTLYIVRTDGKVFSSSQVFYEVLGNPALPKLVEQALPNYSAMVSQPYVSPQSGRTVAIARPMLDKRNERVGVAVVELDLDRLYRKLVEFSPPDQTFVLLSDKGRLVLHDGASGLLPGRESGYRTELSDELVASFNDLSIGTDRYEGPAGPLVTLRSGQNRLGWSLILFMKESYFYQGLSDLNDNYKTAGAAMFVALLLAAFVMSRFATRPIRMLALRMDRVNDMVVVPSITVRREDEIGRLARSFNAMMERIRGLLDETKRMETRKKELELKVLQSQISPHFLYNTLACIGSLARQQRTDEVGATIRALVGVLKLTFDRTSEFVRVEEELEALRQYVLIQKTRYGDKFRFECDVEGGALGLKVLKLTLQPIVENAIFHGILPASGQGDIRVRGTVRGGVLRFVVRDNGVGMKPGLAGPPAHAAKERFTGIGMTNVHERIRLRYGEPYGLRFRSVRHAGTVVVLTLPAVSAAE</sequence>
<comment type="caution">
    <text evidence="11">The sequence shown here is derived from an EMBL/GenBank/DDBJ whole genome shotgun (WGS) entry which is preliminary data.</text>
</comment>
<proteinExistence type="predicted"/>
<dbReference type="SUPFAM" id="SSF158472">
    <property type="entry name" value="HAMP domain-like"/>
    <property type="match status" value="1"/>
</dbReference>
<name>A0A2V5K5J9_9BACL</name>
<keyword evidence="7 9" id="KW-1133">Transmembrane helix</keyword>
<dbReference type="CDD" id="cd18773">
    <property type="entry name" value="PDC1_HK_sensor"/>
    <property type="match status" value="1"/>
</dbReference>
<dbReference type="SUPFAM" id="SSF55874">
    <property type="entry name" value="ATPase domain of HSP90 chaperone/DNA topoisomerase II/histidine kinase"/>
    <property type="match status" value="1"/>
</dbReference>
<organism evidence="11 12">
    <name type="scientific">Paenibacillus flagellatus</name>
    <dbReference type="NCBI Taxonomy" id="2211139"/>
    <lineage>
        <taxon>Bacteria</taxon>
        <taxon>Bacillati</taxon>
        <taxon>Bacillota</taxon>
        <taxon>Bacilli</taxon>
        <taxon>Bacillales</taxon>
        <taxon>Paenibacillaceae</taxon>
        <taxon>Paenibacillus</taxon>
    </lineage>
</organism>
<evidence type="ECO:0000256" key="5">
    <source>
        <dbReference type="ARBA" id="ARBA00022692"/>
    </source>
</evidence>
<comment type="subcellular location">
    <subcellularLocation>
        <location evidence="1">Cell membrane</location>
        <topology evidence="1">Multi-pass membrane protein</topology>
    </subcellularLocation>
</comment>
<dbReference type="PANTHER" id="PTHR34220">
    <property type="entry name" value="SENSOR HISTIDINE KINASE YPDA"/>
    <property type="match status" value="1"/>
</dbReference>
<gene>
    <name evidence="11" type="ORF">DLM86_15935</name>
</gene>
<dbReference type="GO" id="GO:0005886">
    <property type="term" value="C:plasma membrane"/>
    <property type="evidence" value="ECO:0007669"/>
    <property type="project" value="UniProtKB-SubCell"/>
</dbReference>
<reference evidence="11 12" key="1">
    <citation type="submission" date="2018-05" db="EMBL/GenBank/DDBJ databases">
        <title>Paenibacillus flagellatus sp. nov., isolated from selenium mineral soil.</title>
        <authorList>
            <person name="Dai X."/>
        </authorList>
    </citation>
    <scope>NUCLEOTIDE SEQUENCE [LARGE SCALE GENOMIC DNA]</scope>
    <source>
        <strain evidence="11 12">DXL2</strain>
    </source>
</reference>
<dbReference type="SMART" id="SM00304">
    <property type="entry name" value="HAMP"/>
    <property type="match status" value="1"/>
</dbReference>
<dbReference type="PROSITE" id="PS50885">
    <property type="entry name" value="HAMP"/>
    <property type="match status" value="1"/>
</dbReference>
<evidence type="ECO:0000256" key="4">
    <source>
        <dbReference type="ARBA" id="ARBA00022679"/>
    </source>
</evidence>
<dbReference type="Pfam" id="PF02743">
    <property type="entry name" value="dCache_1"/>
    <property type="match status" value="1"/>
</dbReference>
<dbReference type="InterPro" id="IPR033479">
    <property type="entry name" value="dCache_1"/>
</dbReference>
<dbReference type="Proteomes" id="UP000247476">
    <property type="component" value="Unassembled WGS sequence"/>
</dbReference>
<evidence type="ECO:0000256" key="7">
    <source>
        <dbReference type="ARBA" id="ARBA00022989"/>
    </source>
</evidence>
<dbReference type="InterPro" id="IPR036890">
    <property type="entry name" value="HATPase_C_sf"/>
</dbReference>